<reference evidence="2" key="2">
    <citation type="submission" date="2014-03" db="EMBL/GenBank/DDBJ databases">
        <title>Candidatus Competibacter-lineage genomes retrieved from metagenomes reveal functional metabolic diversity.</title>
        <authorList>
            <person name="McIlroy S.J."/>
            <person name="Albertsen M."/>
            <person name="Andresen E.K."/>
            <person name="Saunders A.M."/>
            <person name="Kristiansen R."/>
            <person name="Stokholm-Bjerregaard M."/>
            <person name="Nielsen K.L."/>
            <person name="Nielsen P.H."/>
        </authorList>
    </citation>
    <scope>NUCLEOTIDE SEQUENCE</scope>
    <source>
        <strain evidence="2">Run_A_D11</strain>
    </source>
</reference>
<dbReference type="RefSeq" id="WP_048677204.1">
    <property type="nucleotide sequence ID" value="NZ_CBTJ020000119.1"/>
</dbReference>
<protein>
    <submittedName>
        <fullName evidence="2">Uncharacterized protein</fullName>
    </submittedName>
</protein>
<gene>
    <name evidence="2" type="ORF">BN873_p70018</name>
</gene>
<accession>W6MDB0</accession>
<dbReference type="Proteomes" id="UP000035760">
    <property type="component" value="Unassembled WGS sequence"/>
</dbReference>
<keyword evidence="1" id="KW-1133">Transmembrane helix</keyword>
<evidence type="ECO:0000313" key="3">
    <source>
        <dbReference type="Proteomes" id="UP000035760"/>
    </source>
</evidence>
<keyword evidence="1" id="KW-0472">Membrane</keyword>
<organism evidence="2 3">
    <name type="scientific">Candidatus Competibacter denitrificans Run_A_D11</name>
    <dbReference type="NCBI Taxonomy" id="1400863"/>
    <lineage>
        <taxon>Bacteria</taxon>
        <taxon>Pseudomonadati</taxon>
        <taxon>Pseudomonadota</taxon>
        <taxon>Gammaproteobacteria</taxon>
        <taxon>Candidatus Competibacteraceae</taxon>
        <taxon>Candidatus Competibacter</taxon>
    </lineage>
</organism>
<keyword evidence="3" id="KW-1185">Reference proteome</keyword>
<proteinExistence type="predicted"/>
<name>W6MDB0_9GAMM</name>
<evidence type="ECO:0000313" key="2">
    <source>
        <dbReference type="EMBL" id="CDI04780.1"/>
    </source>
</evidence>
<comment type="caution">
    <text evidence="2">The sequence shown here is derived from an EMBL/GenBank/DDBJ whole genome shotgun (WGS) entry which is preliminary data.</text>
</comment>
<dbReference type="EMBL" id="CBTJ020000119">
    <property type="protein sequence ID" value="CDI04780.1"/>
    <property type="molecule type" value="Genomic_DNA"/>
</dbReference>
<keyword evidence="1" id="KW-0812">Transmembrane</keyword>
<sequence length="131" mass="15187">MIRKWWVGIVIVGLLVGVASVGPWWVQQVTPRPWGTIQTWVDQIWWPATVIRCGVYALLAWGVYPLWVQGFIRQAQAVQEQGALDDEESRRVAEARLHHLYRARQRSPWVFGAFLVSDGVIAQFPYWLMQN</sequence>
<reference evidence="2" key="1">
    <citation type="submission" date="2013-07" db="EMBL/GenBank/DDBJ databases">
        <authorList>
            <person name="McIlroy S."/>
        </authorList>
    </citation>
    <scope>NUCLEOTIDE SEQUENCE [LARGE SCALE GENOMIC DNA]</scope>
    <source>
        <strain evidence="2">Run_A_D11</strain>
    </source>
</reference>
<feature type="transmembrane region" description="Helical" evidence="1">
    <location>
        <begin position="109"/>
        <end position="128"/>
    </location>
</feature>
<dbReference type="AlphaFoldDB" id="W6MDB0"/>
<evidence type="ECO:0000256" key="1">
    <source>
        <dbReference type="SAM" id="Phobius"/>
    </source>
</evidence>
<feature type="transmembrane region" description="Helical" evidence="1">
    <location>
        <begin position="5"/>
        <end position="25"/>
    </location>
</feature>
<feature type="transmembrane region" description="Helical" evidence="1">
    <location>
        <begin position="45"/>
        <end position="67"/>
    </location>
</feature>